<accession>A0A444HBY8</accession>
<evidence type="ECO:0008006" key="3">
    <source>
        <dbReference type="Google" id="ProtNLM"/>
    </source>
</evidence>
<keyword evidence="2" id="KW-1185">Reference proteome</keyword>
<dbReference type="AlphaFoldDB" id="A0A444HBY8"/>
<dbReference type="OrthoDB" id="1454038at2"/>
<reference evidence="1 2" key="1">
    <citation type="submission" date="2019-01" db="EMBL/GenBank/DDBJ databases">
        <title>Flavobacterium sp. nov.,isolated from freshwater.</title>
        <authorList>
            <person name="Zhang R."/>
            <person name="Du Z.-J."/>
        </authorList>
    </citation>
    <scope>NUCLEOTIDE SEQUENCE [LARGE SCALE GENOMIC DNA]</scope>
    <source>
        <strain evidence="1 2">1E403</strain>
    </source>
</reference>
<dbReference type="RefSeq" id="WP_128389466.1">
    <property type="nucleotide sequence ID" value="NZ_SBII01000004.1"/>
</dbReference>
<proteinExistence type="predicted"/>
<evidence type="ECO:0000313" key="2">
    <source>
        <dbReference type="Proteomes" id="UP000287527"/>
    </source>
</evidence>
<name>A0A444HBY8_9FLAO</name>
<sequence length="89" mass="10611">MPYNPAFFSLKSIETYINPFTINDIKYQEYIHCKVVEYLEVDRSNRPEKIKVLQIHNLEDFLKGDETNTSERILEIYKIQPFISHKSSV</sequence>
<organism evidence="1 2">
    <name type="scientific">Flavobacterium cerinum</name>
    <dbReference type="NCBI Taxonomy" id="2502784"/>
    <lineage>
        <taxon>Bacteria</taxon>
        <taxon>Pseudomonadati</taxon>
        <taxon>Bacteroidota</taxon>
        <taxon>Flavobacteriia</taxon>
        <taxon>Flavobacteriales</taxon>
        <taxon>Flavobacteriaceae</taxon>
        <taxon>Flavobacterium</taxon>
    </lineage>
</organism>
<comment type="caution">
    <text evidence="1">The sequence shown here is derived from an EMBL/GenBank/DDBJ whole genome shotgun (WGS) entry which is preliminary data.</text>
</comment>
<gene>
    <name evidence="1" type="ORF">EPI11_08155</name>
</gene>
<dbReference type="EMBL" id="SBII01000004">
    <property type="protein sequence ID" value="RWX00984.1"/>
    <property type="molecule type" value="Genomic_DNA"/>
</dbReference>
<dbReference type="Proteomes" id="UP000287527">
    <property type="component" value="Unassembled WGS sequence"/>
</dbReference>
<evidence type="ECO:0000313" key="1">
    <source>
        <dbReference type="EMBL" id="RWX00984.1"/>
    </source>
</evidence>
<protein>
    <recommendedName>
        <fullName evidence="3">WYL domain-containing protein</fullName>
    </recommendedName>
</protein>